<dbReference type="CDD" id="cd00082">
    <property type="entry name" value="HisKA"/>
    <property type="match status" value="1"/>
</dbReference>
<dbReference type="InterPro" id="IPR004358">
    <property type="entry name" value="Sig_transdc_His_kin-like_C"/>
</dbReference>
<evidence type="ECO:0000313" key="7">
    <source>
        <dbReference type="EMBL" id="MBC8531690.1"/>
    </source>
</evidence>
<dbReference type="Pfam" id="PF00512">
    <property type="entry name" value="HisKA"/>
    <property type="match status" value="1"/>
</dbReference>
<evidence type="ECO:0000256" key="2">
    <source>
        <dbReference type="ARBA" id="ARBA00012438"/>
    </source>
</evidence>
<keyword evidence="3" id="KW-0597">Phosphoprotein</keyword>
<dbReference type="SMART" id="SM00388">
    <property type="entry name" value="HisKA"/>
    <property type="match status" value="1"/>
</dbReference>
<evidence type="ECO:0000256" key="4">
    <source>
        <dbReference type="ARBA" id="ARBA00022777"/>
    </source>
</evidence>
<dbReference type="EMBL" id="JACRSR010000002">
    <property type="protein sequence ID" value="MBC8531690.1"/>
    <property type="molecule type" value="Genomic_DNA"/>
</dbReference>
<dbReference type="AlphaFoldDB" id="A0A926D7B5"/>
<dbReference type="SMART" id="SM00387">
    <property type="entry name" value="HATPase_c"/>
    <property type="match status" value="1"/>
</dbReference>
<evidence type="ECO:0000259" key="6">
    <source>
        <dbReference type="PROSITE" id="PS50109"/>
    </source>
</evidence>
<accession>A0A926D7B5</accession>
<protein>
    <recommendedName>
        <fullName evidence="2">histidine kinase</fullName>
        <ecNumber evidence="2">2.7.13.3</ecNumber>
    </recommendedName>
</protein>
<dbReference type="InterPro" id="IPR036097">
    <property type="entry name" value="HisK_dim/P_sf"/>
</dbReference>
<dbReference type="InterPro" id="IPR003594">
    <property type="entry name" value="HATPase_dom"/>
</dbReference>
<dbReference type="InterPro" id="IPR036890">
    <property type="entry name" value="HATPase_C_sf"/>
</dbReference>
<keyword evidence="4 7" id="KW-0808">Transferase</keyword>
<proteinExistence type="predicted"/>
<dbReference type="Proteomes" id="UP000623172">
    <property type="component" value="Unassembled WGS sequence"/>
</dbReference>
<dbReference type="PANTHER" id="PTHR43547">
    <property type="entry name" value="TWO-COMPONENT HISTIDINE KINASE"/>
    <property type="match status" value="1"/>
</dbReference>
<dbReference type="PROSITE" id="PS50109">
    <property type="entry name" value="HIS_KIN"/>
    <property type="match status" value="1"/>
</dbReference>
<dbReference type="InterPro" id="IPR005467">
    <property type="entry name" value="His_kinase_dom"/>
</dbReference>
<feature type="domain" description="Histidine kinase" evidence="6">
    <location>
        <begin position="315"/>
        <end position="533"/>
    </location>
</feature>
<comment type="catalytic activity">
    <reaction evidence="1">
        <text>ATP + protein L-histidine = ADP + protein N-phospho-L-histidine.</text>
        <dbReference type="EC" id="2.7.13.3"/>
    </reaction>
</comment>
<dbReference type="SUPFAM" id="SSF47384">
    <property type="entry name" value="Homodimeric domain of signal transducing histidine kinase"/>
    <property type="match status" value="1"/>
</dbReference>
<organism evidence="7 8">
    <name type="scientific">Gehongia tenuis</name>
    <dbReference type="NCBI Taxonomy" id="2763655"/>
    <lineage>
        <taxon>Bacteria</taxon>
        <taxon>Bacillati</taxon>
        <taxon>Bacillota</taxon>
        <taxon>Clostridia</taxon>
        <taxon>Christensenellales</taxon>
        <taxon>Christensenellaceae</taxon>
        <taxon>Gehongia</taxon>
    </lineage>
</organism>
<name>A0A926D7B5_9FIRM</name>
<sequence length="560" mass="63062">MATREENFVDEGELLQAEDLEDKLALILYQTLNHHLEQGGTASGRRIILSRMSAALNAQDMALCVLRQTGERLWCCFGEKSEAWWEECLNGPAGRVFLKDARKHSLLELDCHERSDRAKILKSAGIQNLIWLQCDLDGDHVFLIVPDPRIRNPWSAQNRRLIFSLMVLLGKSVLASHGASKDVGDYERMMEWLVNGITECAFVLERNDVVLANERALQYVHCFQPSIGDDPWRHFYEKIQKLSEAREGMVFEQVLAFADECRCIKTYLMPLAAEGRNWTLVIAVDITDRWETARTNGILEEKVEENRALFKYLSNVSHELRTPLNSILGTIQVLEILVRSGRPLDLENKLEAMRLNCYRLLRQANMLIDFSKINAGYMTLCPCNCDLVSVVAGICNTVVPYITQRGLSFQFVSSEDRCVAAVDIHKLEHIMLNLLSNAVKFSRPGGVIVVGVASLADTVEITVSDQGAGVPDSIRDKVFDLYCVGDPRKVRGSGSGIGLAMVKSFVDLHGGKVSFESEENEGTTFTIELPRRVVDDQKVVDYKYFKDHMMVNTEFSSSLS</sequence>
<dbReference type="EC" id="2.7.13.3" evidence="2"/>
<keyword evidence="5" id="KW-0902">Two-component regulatory system</keyword>
<reference evidence="7" key="1">
    <citation type="submission" date="2020-08" db="EMBL/GenBank/DDBJ databases">
        <title>Genome public.</title>
        <authorList>
            <person name="Liu C."/>
            <person name="Sun Q."/>
        </authorList>
    </citation>
    <scope>NUCLEOTIDE SEQUENCE</scope>
    <source>
        <strain evidence="7">NSJ-53</strain>
    </source>
</reference>
<keyword evidence="4 7" id="KW-0418">Kinase</keyword>
<dbReference type="PRINTS" id="PR00344">
    <property type="entry name" value="BCTRLSENSOR"/>
</dbReference>
<dbReference type="PANTHER" id="PTHR43547:SF2">
    <property type="entry name" value="HYBRID SIGNAL TRANSDUCTION HISTIDINE KINASE C"/>
    <property type="match status" value="1"/>
</dbReference>
<evidence type="ECO:0000313" key="8">
    <source>
        <dbReference type="Proteomes" id="UP000623172"/>
    </source>
</evidence>
<dbReference type="GO" id="GO:0000155">
    <property type="term" value="F:phosphorelay sensor kinase activity"/>
    <property type="evidence" value="ECO:0007669"/>
    <property type="project" value="InterPro"/>
</dbReference>
<dbReference type="Pfam" id="PF02518">
    <property type="entry name" value="HATPase_c"/>
    <property type="match status" value="1"/>
</dbReference>
<evidence type="ECO:0000256" key="3">
    <source>
        <dbReference type="ARBA" id="ARBA00022553"/>
    </source>
</evidence>
<dbReference type="InterPro" id="IPR003661">
    <property type="entry name" value="HisK_dim/P_dom"/>
</dbReference>
<dbReference type="Gene3D" id="3.30.565.10">
    <property type="entry name" value="Histidine kinase-like ATPase, C-terminal domain"/>
    <property type="match status" value="1"/>
</dbReference>
<evidence type="ECO:0000256" key="1">
    <source>
        <dbReference type="ARBA" id="ARBA00000085"/>
    </source>
</evidence>
<dbReference type="Gene3D" id="1.10.287.130">
    <property type="match status" value="1"/>
</dbReference>
<keyword evidence="8" id="KW-1185">Reference proteome</keyword>
<evidence type="ECO:0000256" key="5">
    <source>
        <dbReference type="ARBA" id="ARBA00023012"/>
    </source>
</evidence>
<gene>
    <name evidence="7" type="ORF">H8696_07485</name>
</gene>
<dbReference type="RefSeq" id="WP_249316300.1">
    <property type="nucleotide sequence ID" value="NZ_JACRSR010000002.1"/>
</dbReference>
<dbReference type="SUPFAM" id="SSF55874">
    <property type="entry name" value="ATPase domain of HSP90 chaperone/DNA topoisomerase II/histidine kinase"/>
    <property type="match status" value="1"/>
</dbReference>
<comment type="caution">
    <text evidence="7">The sequence shown here is derived from an EMBL/GenBank/DDBJ whole genome shotgun (WGS) entry which is preliminary data.</text>
</comment>